<dbReference type="OrthoDB" id="1247465at2"/>
<feature type="transmembrane region" description="Helical" evidence="13">
    <location>
        <begin position="55"/>
        <end position="75"/>
    </location>
</feature>
<evidence type="ECO:0000256" key="3">
    <source>
        <dbReference type="ARBA" id="ARBA00022448"/>
    </source>
</evidence>
<dbReference type="Gene3D" id="2.40.128.110">
    <property type="entry name" value="Lipid/polyisoprenoid-binding, YceI-like"/>
    <property type="match status" value="1"/>
</dbReference>
<accession>A0A222E6A0</accession>
<evidence type="ECO:0000256" key="9">
    <source>
        <dbReference type="ARBA" id="ARBA00022989"/>
    </source>
</evidence>
<evidence type="ECO:0000259" key="14">
    <source>
        <dbReference type="SMART" id="SM00867"/>
    </source>
</evidence>
<name>A0A222E6A0_9RHOB</name>
<keyword evidence="16" id="KW-1185">Reference proteome</keyword>
<evidence type="ECO:0000256" key="4">
    <source>
        <dbReference type="ARBA" id="ARBA00022475"/>
    </source>
</evidence>
<evidence type="ECO:0000256" key="7">
    <source>
        <dbReference type="ARBA" id="ARBA00022723"/>
    </source>
</evidence>
<dbReference type="InterPro" id="IPR007372">
    <property type="entry name" value="Lipid/polyisoprenoid-bd_YceI"/>
</dbReference>
<proteinExistence type="inferred from homology"/>
<evidence type="ECO:0000313" key="16">
    <source>
        <dbReference type="Proteomes" id="UP000203589"/>
    </source>
</evidence>
<dbReference type="EMBL" id="CP022540">
    <property type="protein sequence ID" value="ASP21640.1"/>
    <property type="molecule type" value="Genomic_DNA"/>
</dbReference>
<gene>
    <name evidence="15" type="ORF">ANTHELSMS3_02988</name>
</gene>
<sequence length="399" mass="42166">MALTNTSQSYGTITKTLHWLTAFGILVMIPLGLIANDLPYETADQLANKAWLFSLHKTVGVALFFIALARILWTLTQTKPAPLHPERRAETFAAETVHWLLYGSLVAVPLSGWVHHAATAGFAPIWWPLGQSLPLVPESETVAGIASGLHWVFAWVLVVSLVLHVAGAVKHHVIDRDATLRRMWPGKTQAGGGAGKRHGLTAPVAALAAWAVALGLGGFVGAYGHGSEAAQVAALAEVESDWTVTEGTLGLSIQQFGQTVEGSFGAWTADIRYDDSAALGPKGDVRVEVAIGSLTLGSVTAQALGTDFLDAGQFPTAVFTAQLLRGEDGLVAEGTLDLKGHQVPVTLPFALSIDGPKAQMTGTATLDRRAFAIGDNMTDPAQLDHTVRINVTLSAERAE</sequence>
<evidence type="ECO:0000256" key="11">
    <source>
        <dbReference type="ARBA" id="ARBA00023136"/>
    </source>
</evidence>
<keyword evidence="10" id="KW-0408">Iron</keyword>
<organism evidence="15 16">
    <name type="scientific">Antarctobacter heliothermus</name>
    <dbReference type="NCBI Taxonomy" id="74033"/>
    <lineage>
        <taxon>Bacteria</taxon>
        <taxon>Pseudomonadati</taxon>
        <taxon>Pseudomonadota</taxon>
        <taxon>Alphaproteobacteria</taxon>
        <taxon>Rhodobacterales</taxon>
        <taxon>Roseobacteraceae</taxon>
        <taxon>Antarctobacter</taxon>
    </lineage>
</organism>
<keyword evidence="8" id="KW-0249">Electron transport</keyword>
<dbReference type="GO" id="GO:0046872">
    <property type="term" value="F:metal ion binding"/>
    <property type="evidence" value="ECO:0007669"/>
    <property type="project" value="UniProtKB-KW"/>
</dbReference>
<evidence type="ECO:0000256" key="10">
    <source>
        <dbReference type="ARBA" id="ARBA00023004"/>
    </source>
</evidence>
<dbReference type="KEGG" id="aht:ANTHELSMS3_02988"/>
<feature type="transmembrane region" description="Helical" evidence="13">
    <location>
        <begin position="17"/>
        <end position="35"/>
    </location>
</feature>
<dbReference type="InterPro" id="IPR011577">
    <property type="entry name" value="Cyt_b561_bac/Ni-Hgenase"/>
</dbReference>
<evidence type="ECO:0000256" key="2">
    <source>
        <dbReference type="ARBA" id="ARBA00004651"/>
    </source>
</evidence>
<keyword evidence="3" id="KW-0813">Transport</keyword>
<keyword evidence="7" id="KW-0479">Metal-binding</keyword>
<dbReference type="GO" id="GO:0009055">
    <property type="term" value="F:electron transfer activity"/>
    <property type="evidence" value="ECO:0007669"/>
    <property type="project" value="InterPro"/>
</dbReference>
<feature type="domain" description="Lipid/polyisoprenoid-binding YceI-like" evidence="14">
    <location>
        <begin position="241"/>
        <end position="396"/>
    </location>
</feature>
<dbReference type="AlphaFoldDB" id="A0A222E6A0"/>
<evidence type="ECO:0000256" key="6">
    <source>
        <dbReference type="ARBA" id="ARBA00022692"/>
    </source>
</evidence>
<dbReference type="InterPro" id="IPR036761">
    <property type="entry name" value="TTHA0802/YceI-like_sf"/>
</dbReference>
<dbReference type="GO" id="GO:0005886">
    <property type="term" value="C:plasma membrane"/>
    <property type="evidence" value="ECO:0007669"/>
    <property type="project" value="UniProtKB-SubCell"/>
</dbReference>
<evidence type="ECO:0000256" key="5">
    <source>
        <dbReference type="ARBA" id="ARBA00022617"/>
    </source>
</evidence>
<keyword evidence="11 13" id="KW-0472">Membrane</keyword>
<protein>
    <submittedName>
        <fullName evidence="15">Cytochrome</fullName>
    </submittedName>
</protein>
<comment type="subcellular location">
    <subcellularLocation>
        <location evidence="2">Cell membrane</location>
        <topology evidence="2">Multi-pass membrane protein</topology>
    </subcellularLocation>
</comment>
<evidence type="ECO:0000256" key="8">
    <source>
        <dbReference type="ARBA" id="ARBA00022982"/>
    </source>
</evidence>
<comment type="cofactor">
    <cofactor evidence="1">
        <name>heme b</name>
        <dbReference type="ChEBI" id="CHEBI:60344"/>
    </cofactor>
</comment>
<reference evidence="15 16" key="1">
    <citation type="submission" date="2017-07" db="EMBL/GenBank/DDBJ databases">
        <title>Genome Sequence of Antarctobacter heliothermus Strain SMS3 Isolated from a culture of the Diatom Skeletonema marinoi.</title>
        <authorList>
            <person name="Topel M."/>
            <person name="Pinder M.I.M."/>
            <person name="Johansson O.N."/>
            <person name="Kourtchenko O."/>
            <person name="Godhe A."/>
            <person name="Clarke A.K."/>
        </authorList>
    </citation>
    <scope>NUCLEOTIDE SEQUENCE [LARGE SCALE GENOMIC DNA]</scope>
    <source>
        <strain evidence="15 16">SMS3</strain>
    </source>
</reference>
<dbReference type="Pfam" id="PF01292">
    <property type="entry name" value="Ni_hydr_CYTB"/>
    <property type="match status" value="1"/>
</dbReference>
<dbReference type="GO" id="GO:0022904">
    <property type="term" value="P:respiratory electron transport chain"/>
    <property type="evidence" value="ECO:0007669"/>
    <property type="project" value="InterPro"/>
</dbReference>
<dbReference type="SUPFAM" id="SSF101874">
    <property type="entry name" value="YceI-like"/>
    <property type="match status" value="1"/>
</dbReference>
<dbReference type="Proteomes" id="UP000203589">
    <property type="component" value="Chromosome"/>
</dbReference>
<dbReference type="Pfam" id="PF04264">
    <property type="entry name" value="YceI"/>
    <property type="match status" value="1"/>
</dbReference>
<comment type="similarity">
    <text evidence="12">Belongs to the cytochrome b561 family.</text>
</comment>
<dbReference type="RefSeq" id="WP_094035526.1">
    <property type="nucleotide sequence ID" value="NZ_CP022540.1"/>
</dbReference>
<keyword evidence="4" id="KW-1003">Cell membrane</keyword>
<evidence type="ECO:0000256" key="13">
    <source>
        <dbReference type="SAM" id="Phobius"/>
    </source>
</evidence>
<dbReference type="PANTHER" id="PTHR30529">
    <property type="entry name" value="CYTOCHROME B561"/>
    <property type="match status" value="1"/>
</dbReference>
<dbReference type="PANTHER" id="PTHR30529:SF7">
    <property type="entry name" value="CYTOCHROME B561 BACTERIAL_NI-HYDROGENASE DOMAIN-CONTAINING PROTEIN"/>
    <property type="match status" value="1"/>
</dbReference>
<dbReference type="SUPFAM" id="SSF81342">
    <property type="entry name" value="Transmembrane di-heme cytochromes"/>
    <property type="match status" value="1"/>
</dbReference>
<evidence type="ECO:0000313" key="15">
    <source>
        <dbReference type="EMBL" id="ASP21640.1"/>
    </source>
</evidence>
<dbReference type="InterPro" id="IPR016174">
    <property type="entry name" value="Di-haem_cyt_TM"/>
</dbReference>
<evidence type="ECO:0000256" key="12">
    <source>
        <dbReference type="ARBA" id="ARBA00037975"/>
    </source>
</evidence>
<keyword evidence="9 13" id="KW-1133">Transmembrane helix</keyword>
<feature type="transmembrane region" description="Helical" evidence="13">
    <location>
        <begin position="149"/>
        <end position="169"/>
    </location>
</feature>
<dbReference type="GO" id="GO:0020037">
    <property type="term" value="F:heme binding"/>
    <property type="evidence" value="ECO:0007669"/>
    <property type="project" value="TreeGrafter"/>
</dbReference>
<evidence type="ECO:0000256" key="1">
    <source>
        <dbReference type="ARBA" id="ARBA00001970"/>
    </source>
</evidence>
<dbReference type="SMART" id="SM00867">
    <property type="entry name" value="YceI"/>
    <property type="match status" value="1"/>
</dbReference>
<dbReference type="InterPro" id="IPR052168">
    <property type="entry name" value="Cytochrome_b561_oxidase"/>
</dbReference>
<feature type="transmembrane region" description="Helical" evidence="13">
    <location>
        <begin position="204"/>
        <end position="224"/>
    </location>
</feature>
<feature type="transmembrane region" description="Helical" evidence="13">
    <location>
        <begin position="96"/>
        <end position="129"/>
    </location>
</feature>
<keyword evidence="5" id="KW-0349">Heme</keyword>
<dbReference type="Gene3D" id="1.20.950.20">
    <property type="entry name" value="Transmembrane di-heme cytochromes, Chain C"/>
    <property type="match status" value="2"/>
</dbReference>
<keyword evidence="6 13" id="KW-0812">Transmembrane</keyword>